<keyword evidence="10" id="KW-1185">Reference proteome</keyword>
<dbReference type="PROSITE" id="PS50294">
    <property type="entry name" value="WD_REPEATS_REGION"/>
    <property type="match status" value="1"/>
</dbReference>
<evidence type="ECO:0000313" key="9">
    <source>
        <dbReference type="EMBL" id="CDO95669.1"/>
    </source>
</evidence>
<feature type="repeat" description="WD" evidence="8">
    <location>
        <begin position="190"/>
        <end position="231"/>
    </location>
</feature>
<dbReference type="GO" id="GO:0003743">
    <property type="term" value="F:translation initiation factor activity"/>
    <property type="evidence" value="ECO:0007669"/>
    <property type="project" value="UniProtKB-UniRule"/>
</dbReference>
<keyword evidence="4" id="KW-0677">Repeat</keyword>
<reference evidence="9 10" key="1">
    <citation type="submission" date="2014-03" db="EMBL/GenBank/DDBJ databases">
        <title>The genome of Kluyveromyces dobzhanskii.</title>
        <authorList>
            <person name="Nystedt B."/>
            <person name="Astrom S."/>
        </authorList>
    </citation>
    <scope>NUCLEOTIDE SEQUENCE [LARGE SCALE GENOMIC DNA]</scope>
    <source>
        <strain evidence="9 10">CBS 2104</strain>
    </source>
</reference>
<dbReference type="InterPro" id="IPR001680">
    <property type="entry name" value="WD40_rpt"/>
</dbReference>
<dbReference type="SUPFAM" id="SSF50978">
    <property type="entry name" value="WD40 repeat-like"/>
    <property type="match status" value="1"/>
</dbReference>
<evidence type="ECO:0000256" key="1">
    <source>
        <dbReference type="ARBA" id="ARBA00022490"/>
    </source>
</evidence>
<organism evidence="9 10">
    <name type="scientific">Kluyveromyces dobzhanskii CBS 2104</name>
    <dbReference type="NCBI Taxonomy" id="1427455"/>
    <lineage>
        <taxon>Eukaryota</taxon>
        <taxon>Fungi</taxon>
        <taxon>Dikarya</taxon>
        <taxon>Ascomycota</taxon>
        <taxon>Saccharomycotina</taxon>
        <taxon>Saccharomycetes</taxon>
        <taxon>Saccharomycetales</taxon>
        <taxon>Saccharomycetaceae</taxon>
        <taxon>Kluyveromyces</taxon>
    </lineage>
</organism>
<evidence type="ECO:0000313" key="10">
    <source>
        <dbReference type="Proteomes" id="UP000031516"/>
    </source>
</evidence>
<accession>A0A0A8L9T9</accession>
<comment type="similarity">
    <text evidence="6">Belongs to the WD repeat STRAP family.</text>
</comment>
<dbReference type="GO" id="GO:0071541">
    <property type="term" value="C:eukaryotic translation initiation factor 3 complex, eIF3m"/>
    <property type="evidence" value="ECO:0007669"/>
    <property type="project" value="TreeGrafter"/>
</dbReference>
<dbReference type="GO" id="GO:0003723">
    <property type="term" value="F:RNA binding"/>
    <property type="evidence" value="ECO:0007669"/>
    <property type="project" value="TreeGrafter"/>
</dbReference>
<dbReference type="InterPro" id="IPR015943">
    <property type="entry name" value="WD40/YVTN_repeat-like_dom_sf"/>
</dbReference>
<gene>
    <name evidence="7" type="primary">TIF34</name>
    <name evidence="9" type="ORF">KLDO_g3901</name>
</gene>
<comment type="caution">
    <text evidence="9">The sequence shown here is derived from an EMBL/GenBank/DDBJ whole genome shotgun (WGS) entry which is preliminary data.</text>
</comment>
<dbReference type="Pfam" id="PF24805">
    <property type="entry name" value="EIF3I"/>
    <property type="match status" value="1"/>
</dbReference>
<keyword evidence="5 7" id="KW-0648">Protein biosynthesis</keyword>
<keyword evidence="1 7" id="KW-0963">Cytoplasm</keyword>
<dbReference type="Proteomes" id="UP000031516">
    <property type="component" value="Unassembled WGS sequence"/>
</dbReference>
<name>A0A0A8L9T9_9SACH</name>
<dbReference type="AlphaFoldDB" id="A0A0A8L9T9"/>
<dbReference type="PROSITE" id="PS50082">
    <property type="entry name" value="WD_REPEATS_2"/>
    <property type="match status" value="4"/>
</dbReference>
<dbReference type="EMBL" id="CCBQ010000045">
    <property type="protein sequence ID" value="CDO95669.1"/>
    <property type="molecule type" value="Genomic_DNA"/>
</dbReference>
<comment type="function">
    <text evidence="7">Component of the eukaryotic translation initiation factor 3 (eIF-3) complex, which is involved in protein synthesis of a specialized repertoire of mRNAs and, together with other initiation factors, stimulates binding of mRNA and methionyl-tRNAi to the 40S ribosome. The eIF-3 complex specifically targets and initiates translation of a subset of mRNAs involved in cell proliferation.</text>
</comment>
<feature type="repeat" description="WD" evidence="8">
    <location>
        <begin position="48"/>
        <end position="89"/>
    </location>
</feature>
<evidence type="ECO:0000256" key="8">
    <source>
        <dbReference type="PROSITE-ProRule" id="PRU00221"/>
    </source>
</evidence>
<evidence type="ECO:0000256" key="6">
    <source>
        <dbReference type="ARBA" id="ARBA00038394"/>
    </source>
</evidence>
<proteinExistence type="inferred from homology"/>
<evidence type="ECO:0000256" key="5">
    <source>
        <dbReference type="ARBA" id="ARBA00022917"/>
    </source>
</evidence>
<dbReference type="InterPro" id="IPR027525">
    <property type="entry name" value="eIF3i"/>
</dbReference>
<dbReference type="GO" id="GO:0033290">
    <property type="term" value="C:eukaryotic 48S preinitiation complex"/>
    <property type="evidence" value="ECO:0007669"/>
    <property type="project" value="UniProtKB-UniRule"/>
</dbReference>
<evidence type="ECO:0000256" key="2">
    <source>
        <dbReference type="ARBA" id="ARBA00022540"/>
    </source>
</evidence>
<comment type="similarity">
    <text evidence="7">Belongs to the eIF-3 subunit I family.</text>
</comment>
<protein>
    <recommendedName>
        <fullName evidence="7">Eukaryotic translation initiation factor 3 subunit I</fullName>
        <shortName evidence="7">eIF3i</shortName>
    </recommendedName>
    <alternativeName>
        <fullName evidence="7">Eukaryotic translation initiation factor 3 39 kDa subunit homolog</fullName>
        <shortName evidence="7">eIF-3 39 kDa subunit homolog</shortName>
    </alternativeName>
</protein>
<dbReference type="OrthoDB" id="24966at2759"/>
<comment type="subunit">
    <text evidence="7">Component of the eukaryotic translation initiation factor 3 (eIF-3) complex.</text>
</comment>
<dbReference type="PANTHER" id="PTHR19877">
    <property type="entry name" value="EUKARYOTIC TRANSLATION INITIATION FACTOR 3 SUBUNIT I"/>
    <property type="match status" value="1"/>
</dbReference>
<dbReference type="GO" id="GO:0016282">
    <property type="term" value="C:eukaryotic 43S preinitiation complex"/>
    <property type="evidence" value="ECO:0007669"/>
    <property type="project" value="UniProtKB-UniRule"/>
</dbReference>
<dbReference type="InterPro" id="IPR036322">
    <property type="entry name" value="WD40_repeat_dom_sf"/>
</dbReference>
<dbReference type="SMART" id="SM00320">
    <property type="entry name" value="WD40"/>
    <property type="match status" value="6"/>
</dbReference>
<dbReference type="GO" id="GO:0001732">
    <property type="term" value="P:formation of cytoplasmic translation initiation complex"/>
    <property type="evidence" value="ECO:0007669"/>
    <property type="project" value="UniProtKB-UniRule"/>
</dbReference>
<keyword evidence="3 8" id="KW-0853">WD repeat</keyword>
<evidence type="ECO:0000256" key="4">
    <source>
        <dbReference type="ARBA" id="ARBA00022737"/>
    </source>
</evidence>
<feature type="repeat" description="WD" evidence="8">
    <location>
        <begin position="287"/>
        <end position="317"/>
    </location>
</feature>
<sequence>MRPIVLKGHERPLTQIKFNRDGDLVFACSKDSVASIWYAINGERLGTLDDHSGTIWSIDVDETTTYALTGGADFCFKIWKVATGVAVHSVSTRSPVLRVEFSPDGSKLLIVLDAVMGHVGSIVVYSLIRNEDGEIVSVSEEPDYEINTIEEATKAFVASWCYNGKYIIAGHEDGQISAYNGQTGEFVQVKKIHEKSIKDIQFSPDRTYFITSSRDSVASLVDVDTFEVLKTYKADCPLNSAAITPLKEFVILGGGQDAKDVTTTSAREGKFEARIYHKVFQDEIGRVKGHFGPLNYVAVSPTGTSYASGGEDGYIRLHHFDKSYFDFKYDVEKTFEVERRQQLQKQE</sequence>
<comment type="subcellular location">
    <subcellularLocation>
        <location evidence="7">Cytoplasm</location>
    </subcellularLocation>
</comment>
<dbReference type="HAMAP" id="MF_03008">
    <property type="entry name" value="eIF3i"/>
    <property type="match status" value="1"/>
</dbReference>
<feature type="repeat" description="WD" evidence="8">
    <location>
        <begin position="6"/>
        <end position="47"/>
    </location>
</feature>
<dbReference type="PANTHER" id="PTHR19877:SF1">
    <property type="entry name" value="EUKARYOTIC TRANSLATION INITIATION FACTOR 3 SUBUNIT I"/>
    <property type="match status" value="1"/>
</dbReference>
<dbReference type="Gene3D" id="2.130.10.10">
    <property type="entry name" value="YVTN repeat-like/Quinoprotein amine dehydrogenase"/>
    <property type="match status" value="1"/>
</dbReference>
<evidence type="ECO:0000256" key="7">
    <source>
        <dbReference type="HAMAP-Rule" id="MF_03008"/>
    </source>
</evidence>
<keyword evidence="2 7" id="KW-0396">Initiation factor</keyword>
<dbReference type="FunFam" id="2.130.10.10:FF:000127">
    <property type="entry name" value="Eukaryotic translation initiation factor 3 subunit I"/>
    <property type="match status" value="1"/>
</dbReference>
<evidence type="ECO:0000256" key="3">
    <source>
        <dbReference type="ARBA" id="ARBA00022574"/>
    </source>
</evidence>